<gene>
    <name evidence="8" type="ORF">HT102_03725</name>
</gene>
<dbReference type="PANTHER" id="PTHR42781:SF4">
    <property type="entry name" value="SPERMIDINE_PUTRESCINE IMPORT ATP-BINDING PROTEIN POTA"/>
    <property type="match status" value="1"/>
</dbReference>
<dbReference type="EMBL" id="JACYWE010000002">
    <property type="protein sequence ID" value="MBD8505596.1"/>
    <property type="molecule type" value="Genomic_DNA"/>
</dbReference>
<evidence type="ECO:0000313" key="9">
    <source>
        <dbReference type="Proteomes" id="UP000642993"/>
    </source>
</evidence>
<keyword evidence="2 5" id="KW-0500">Molybdenum</keyword>
<proteinExistence type="predicted"/>
<dbReference type="Pfam" id="PF00005">
    <property type="entry name" value="ABC_tran"/>
    <property type="match status" value="1"/>
</dbReference>
<feature type="domain" description="Mop" evidence="7">
    <location>
        <begin position="283"/>
        <end position="350"/>
    </location>
</feature>
<protein>
    <submittedName>
        <fullName evidence="8">ATP-binding cassette domain-containing protein</fullName>
    </submittedName>
</protein>
<evidence type="ECO:0000256" key="5">
    <source>
        <dbReference type="PROSITE-ProRule" id="PRU01213"/>
    </source>
</evidence>
<evidence type="ECO:0000313" key="8">
    <source>
        <dbReference type="EMBL" id="MBD8505596.1"/>
    </source>
</evidence>
<dbReference type="InterPro" id="IPR005116">
    <property type="entry name" value="Transp-assoc_OB_typ1"/>
</dbReference>
<dbReference type="InterPro" id="IPR004606">
    <property type="entry name" value="Mop_domain"/>
</dbReference>
<dbReference type="PROSITE" id="PS51866">
    <property type="entry name" value="MOP"/>
    <property type="match status" value="1"/>
</dbReference>
<dbReference type="InterPro" id="IPR027417">
    <property type="entry name" value="P-loop_NTPase"/>
</dbReference>
<dbReference type="GO" id="GO:0005524">
    <property type="term" value="F:ATP binding"/>
    <property type="evidence" value="ECO:0007669"/>
    <property type="project" value="UniProtKB-KW"/>
</dbReference>
<dbReference type="Gene3D" id="3.40.50.300">
    <property type="entry name" value="P-loop containing nucleotide triphosphate hydrolases"/>
    <property type="match status" value="1"/>
</dbReference>
<keyword evidence="4 8" id="KW-0067">ATP-binding</keyword>
<dbReference type="RefSeq" id="WP_192038087.1">
    <property type="nucleotide sequence ID" value="NZ_JACYWE010000002.1"/>
</dbReference>
<evidence type="ECO:0000259" key="7">
    <source>
        <dbReference type="PROSITE" id="PS51866"/>
    </source>
</evidence>
<keyword evidence="3" id="KW-0547">Nucleotide-binding</keyword>
<dbReference type="SUPFAM" id="SSF52540">
    <property type="entry name" value="P-loop containing nucleoside triphosphate hydrolases"/>
    <property type="match status" value="1"/>
</dbReference>
<evidence type="ECO:0000259" key="6">
    <source>
        <dbReference type="PROSITE" id="PS50893"/>
    </source>
</evidence>
<comment type="caution">
    <text evidence="8">The sequence shown here is derived from an EMBL/GenBank/DDBJ whole genome shotgun (WGS) entry which is preliminary data.</text>
</comment>
<name>A0A927PLP6_9ACTN</name>
<dbReference type="Proteomes" id="UP000642993">
    <property type="component" value="Unassembled WGS sequence"/>
</dbReference>
<dbReference type="SMART" id="SM00382">
    <property type="entry name" value="AAA"/>
    <property type="match status" value="1"/>
</dbReference>
<dbReference type="AlphaFoldDB" id="A0A927PLP6"/>
<dbReference type="GO" id="GO:0015689">
    <property type="term" value="P:molybdate ion transport"/>
    <property type="evidence" value="ECO:0007669"/>
    <property type="project" value="InterPro"/>
</dbReference>
<evidence type="ECO:0000256" key="4">
    <source>
        <dbReference type="ARBA" id="ARBA00022840"/>
    </source>
</evidence>
<feature type="domain" description="ABC transporter" evidence="6">
    <location>
        <begin position="6"/>
        <end position="229"/>
    </location>
</feature>
<keyword evidence="9" id="KW-1185">Reference proteome</keyword>
<dbReference type="PROSITE" id="PS00211">
    <property type="entry name" value="ABC_TRANSPORTER_1"/>
    <property type="match status" value="1"/>
</dbReference>
<dbReference type="InterPro" id="IPR003439">
    <property type="entry name" value="ABC_transporter-like_ATP-bd"/>
</dbReference>
<dbReference type="PROSITE" id="PS50893">
    <property type="entry name" value="ABC_TRANSPORTER_2"/>
    <property type="match status" value="1"/>
</dbReference>
<dbReference type="InterPro" id="IPR008995">
    <property type="entry name" value="Mo/tungstate-bd_C_term_dom"/>
</dbReference>
<sequence>MSSLHARVTDPDRGIDAELAVEAETVTAILGPNGAGKSTLLTTIAGLHHPPVAHIELGGRNLEGIPPHRRRVALLAQQPLLFPHMTVLENVAFAPRSAGASRSESRTIAAQWLEEVEATELAARKPHQISGGQAQRIAVARALAAGPELLLLDEPMAALDVAAAPALRSLLRRVLREAGETAILVTHDPLDALGLADRAIIVDNGRIVEDGSVHTVLSHPRSSFGARIAGVNICFGRVVEPGCLRTVTGQHVHGIAAEPLPTGSNAVAIFSPTAVAVYAQAPHGSPRNHFTVTVSGQEHRGSLIRITGQDSDEQPGLMADITPAAAAELDLAPGAEVQLVVKATETRIYPA</sequence>
<dbReference type="Gene3D" id="2.40.50.100">
    <property type="match status" value="1"/>
</dbReference>
<dbReference type="InterPro" id="IPR003593">
    <property type="entry name" value="AAA+_ATPase"/>
</dbReference>
<dbReference type="PANTHER" id="PTHR42781">
    <property type="entry name" value="SPERMIDINE/PUTRESCINE IMPORT ATP-BINDING PROTEIN POTA"/>
    <property type="match status" value="1"/>
</dbReference>
<dbReference type="InterPro" id="IPR017871">
    <property type="entry name" value="ABC_transporter-like_CS"/>
</dbReference>
<evidence type="ECO:0000256" key="3">
    <source>
        <dbReference type="ARBA" id="ARBA00022741"/>
    </source>
</evidence>
<dbReference type="InterPro" id="IPR050093">
    <property type="entry name" value="ABC_SmlMolc_Importer"/>
</dbReference>
<dbReference type="GO" id="GO:0016887">
    <property type="term" value="F:ATP hydrolysis activity"/>
    <property type="evidence" value="ECO:0007669"/>
    <property type="project" value="InterPro"/>
</dbReference>
<keyword evidence="1" id="KW-0813">Transport</keyword>
<organism evidence="8 9">
    <name type="scientific">Lolliginicoccus lacisalsi</name>
    <dbReference type="NCBI Taxonomy" id="2742202"/>
    <lineage>
        <taxon>Bacteria</taxon>
        <taxon>Bacillati</taxon>
        <taxon>Actinomycetota</taxon>
        <taxon>Actinomycetes</taxon>
        <taxon>Mycobacteriales</taxon>
        <taxon>Hoyosellaceae</taxon>
        <taxon>Lolliginicoccus</taxon>
    </lineage>
</organism>
<reference evidence="8" key="1">
    <citation type="submission" date="2020-09" db="EMBL/GenBank/DDBJ databases">
        <title>Hoyosella lacisalsi sp. nov., a halotolerant actinobacterium isolated from soil of Lake Gudzhirganskoe.</title>
        <authorList>
            <person name="Yang Q."/>
            <person name="Guo P.Y."/>
            <person name="Liu S.W."/>
            <person name="Li F.N."/>
            <person name="Sun C.H."/>
        </authorList>
    </citation>
    <scope>NUCLEOTIDE SEQUENCE</scope>
    <source>
        <strain evidence="8">G463</strain>
    </source>
</reference>
<evidence type="ECO:0000256" key="1">
    <source>
        <dbReference type="ARBA" id="ARBA00022448"/>
    </source>
</evidence>
<dbReference type="SUPFAM" id="SSF50331">
    <property type="entry name" value="MOP-like"/>
    <property type="match status" value="1"/>
</dbReference>
<evidence type="ECO:0000256" key="2">
    <source>
        <dbReference type="ARBA" id="ARBA00022505"/>
    </source>
</evidence>
<dbReference type="Pfam" id="PF03459">
    <property type="entry name" value="TOBE"/>
    <property type="match status" value="1"/>
</dbReference>
<accession>A0A927PLP6</accession>